<evidence type="ECO:0000256" key="7">
    <source>
        <dbReference type="ARBA" id="ARBA00035034"/>
    </source>
</evidence>
<comment type="similarity">
    <text evidence="5">Belongs to the 2-oxoadipate dioxygenase/decarboxylase family.</text>
</comment>
<evidence type="ECO:0000256" key="1">
    <source>
        <dbReference type="ARBA" id="ARBA00001954"/>
    </source>
</evidence>
<dbReference type="STRING" id="1635173.WH52_06705"/>
<evidence type="ECO:0000256" key="8">
    <source>
        <dbReference type="ARBA" id="ARBA00035045"/>
    </source>
</evidence>
<dbReference type="InterPro" id="IPR047869">
    <property type="entry name" value="YdcJ_bac-like"/>
</dbReference>
<sequence length="476" mass="54210">MSSKNIVEKSRNTDKAFVSPEYIRNRFSTIMSDMYKNEVPLYGELLDLVHDINNDVLSKSEEIKEQLENTGEMTRLNMERHGAIRLGKPYELFTMRRLFKVMGMFPVGYYDLATAGVPVHSTAFRAIENTALNQAPFRVFTSLLRIDLIDNEELRNNVETILEKRQIFTEKALELIDKSEKEGGLTKEDAEIFVQEALETFRWHDTATVDHEMYEALLGQHRLIADVVAFKGPHINHLTPRTLDIDKVQVSMASRNIPPKDNIEGPPTRKCPILLRQTSFKALTEKVTFKGEIGNGKIGEHKARFGEIEQRGVAVTQKGLDLYNELLGKTRKAIGGSPTAENAAEYNQLLAENFKAFPDNYNELQSEKLAYFHYFTTDKVKNIAKDKAYTKADINQLLKDGYLTIMPMVYEDFLPVSAAGIFASNLGTDDAKREYKGTSNQSLFEKDLGEPVYVLMKWYEDMQDETIQKCLAEINA</sequence>
<keyword evidence="10" id="KW-1185">Reference proteome</keyword>
<name>A0A1Y2PE51_9FLAO</name>
<dbReference type="EMBL" id="LAPZ01000003">
    <property type="protein sequence ID" value="OSY88440.1"/>
    <property type="molecule type" value="Genomic_DNA"/>
</dbReference>
<evidence type="ECO:0000256" key="6">
    <source>
        <dbReference type="ARBA" id="ARBA00035023"/>
    </source>
</evidence>
<keyword evidence="3" id="KW-0560">Oxidoreductase</keyword>
<evidence type="ECO:0000313" key="9">
    <source>
        <dbReference type="EMBL" id="OSY88440.1"/>
    </source>
</evidence>
<dbReference type="Pfam" id="PF07063">
    <property type="entry name" value="HGLS"/>
    <property type="match status" value="1"/>
</dbReference>
<evidence type="ECO:0000256" key="2">
    <source>
        <dbReference type="ARBA" id="ARBA00022964"/>
    </source>
</evidence>
<reference evidence="9 10" key="1">
    <citation type="submission" date="2015-03" db="EMBL/GenBank/DDBJ databases">
        <title>Genome sequence of Tenacibaculum sp. S2-2, isolated from intestinal microbiota of sea cucumber, Apostichopus japonicas.</title>
        <authorList>
            <person name="Shao Z."/>
            <person name="Wang L."/>
            <person name="Li X."/>
        </authorList>
    </citation>
    <scope>NUCLEOTIDE SEQUENCE [LARGE SCALE GENOMIC DNA]</scope>
    <source>
        <strain evidence="9 10">S2-2</strain>
    </source>
</reference>
<proteinExistence type="inferred from homology"/>
<gene>
    <name evidence="9" type="ORF">WH52_06705</name>
</gene>
<evidence type="ECO:0000313" key="10">
    <source>
        <dbReference type="Proteomes" id="UP000194221"/>
    </source>
</evidence>
<dbReference type="GO" id="GO:0051213">
    <property type="term" value="F:dioxygenase activity"/>
    <property type="evidence" value="ECO:0007669"/>
    <property type="project" value="UniProtKB-KW"/>
</dbReference>
<evidence type="ECO:0000256" key="5">
    <source>
        <dbReference type="ARBA" id="ARBA00035013"/>
    </source>
</evidence>
<dbReference type="OrthoDB" id="4394119at2"/>
<dbReference type="CDD" id="cd16348">
    <property type="entry name" value="VOC_YdcJ_like"/>
    <property type="match status" value="1"/>
</dbReference>
<dbReference type="RefSeq" id="WP_086030169.1">
    <property type="nucleotide sequence ID" value="NZ_LAPZ01000003.1"/>
</dbReference>
<comment type="cofactor">
    <cofactor evidence="1">
        <name>Fe(2+)</name>
        <dbReference type="ChEBI" id="CHEBI:29033"/>
    </cofactor>
</comment>
<accession>A0A1Y2PE51</accession>
<protein>
    <recommendedName>
        <fullName evidence="7">2-oxoadipate dioxygenase/decarboxylase</fullName>
        <ecNumber evidence="6">1.13.11.93</ecNumber>
    </recommendedName>
    <alternativeName>
        <fullName evidence="8">2-hydroxyglutarate synthase</fullName>
    </alternativeName>
</protein>
<dbReference type="InterPro" id="IPR009770">
    <property type="entry name" value="HGLS"/>
</dbReference>
<dbReference type="PANTHER" id="PTHR39479">
    <property type="match status" value="1"/>
</dbReference>
<dbReference type="Proteomes" id="UP000194221">
    <property type="component" value="Unassembled WGS sequence"/>
</dbReference>
<dbReference type="PANTHER" id="PTHR39479:SF2">
    <property type="entry name" value="2-OXOADIPATE DIOXYGENASE_DECARBOXYLASE"/>
    <property type="match status" value="1"/>
</dbReference>
<dbReference type="EC" id="1.13.11.93" evidence="6"/>
<organism evidence="9 10">
    <name type="scientific">Tenacibaculum holothuriorum</name>
    <dbReference type="NCBI Taxonomy" id="1635173"/>
    <lineage>
        <taxon>Bacteria</taxon>
        <taxon>Pseudomonadati</taxon>
        <taxon>Bacteroidota</taxon>
        <taxon>Flavobacteriia</taxon>
        <taxon>Flavobacteriales</taxon>
        <taxon>Flavobacteriaceae</taxon>
        <taxon>Tenacibaculum</taxon>
    </lineage>
</organism>
<evidence type="ECO:0000256" key="4">
    <source>
        <dbReference type="ARBA" id="ARBA00023004"/>
    </source>
</evidence>
<dbReference type="Gene3D" id="3.10.180.80">
    <property type="entry name" value="Uncharacterised protein PF07063, DUF1338"/>
    <property type="match status" value="1"/>
</dbReference>
<dbReference type="InParanoid" id="A0A1Y2PE51"/>
<keyword evidence="4" id="KW-0408">Iron</keyword>
<dbReference type="AlphaFoldDB" id="A0A1Y2PE51"/>
<dbReference type="SMART" id="SM01150">
    <property type="entry name" value="DUF1338"/>
    <property type="match status" value="1"/>
</dbReference>
<evidence type="ECO:0000256" key="3">
    <source>
        <dbReference type="ARBA" id="ARBA00023002"/>
    </source>
</evidence>
<keyword evidence="2" id="KW-0223">Dioxygenase</keyword>
<comment type="caution">
    <text evidence="9">The sequence shown here is derived from an EMBL/GenBank/DDBJ whole genome shotgun (WGS) entry which is preliminary data.</text>
</comment>